<evidence type="ECO:0000313" key="3">
    <source>
        <dbReference type="Proteomes" id="UP001230051"/>
    </source>
</evidence>
<evidence type="ECO:0000313" key="2">
    <source>
        <dbReference type="EMBL" id="KAK1160943.1"/>
    </source>
</evidence>
<proteinExistence type="predicted"/>
<organism evidence="2 3">
    <name type="scientific">Acipenser oxyrinchus oxyrinchus</name>
    <dbReference type="NCBI Taxonomy" id="40147"/>
    <lineage>
        <taxon>Eukaryota</taxon>
        <taxon>Metazoa</taxon>
        <taxon>Chordata</taxon>
        <taxon>Craniata</taxon>
        <taxon>Vertebrata</taxon>
        <taxon>Euteleostomi</taxon>
        <taxon>Actinopterygii</taxon>
        <taxon>Chondrostei</taxon>
        <taxon>Acipenseriformes</taxon>
        <taxon>Acipenseridae</taxon>
        <taxon>Acipenser</taxon>
    </lineage>
</organism>
<comment type="caution">
    <text evidence="2">The sequence shown here is derived from an EMBL/GenBank/DDBJ whole genome shotgun (WGS) entry which is preliminary data.</text>
</comment>
<dbReference type="InterPro" id="IPR039889">
    <property type="entry name" value="CCD33"/>
</dbReference>
<feature type="compositionally biased region" description="Low complexity" evidence="1">
    <location>
        <begin position="204"/>
        <end position="218"/>
    </location>
</feature>
<reference evidence="2" key="1">
    <citation type="submission" date="2022-02" db="EMBL/GenBank/DDBJ databases">
        <title>Atlantic sturgeon de novo genome assembly.</title>
        <authorList>
            <person name="Stock M."/>
            <person name="Klopp C."/>
            <person name="Guiguen Y."/>
            <person name="Cabau C."/>
            <person name="Parinello H."/>
            <person name="Santidrian Yebra-Pimentel E."/>
            <person name="Kuhl H."/>
            <person name="Dirks R.P."/>
            <person name="Guessner J."/>
            <person name="Wuertz S."/>
            <person name="Du K."/>
            <person name="Schartl M."/>
        </authorList>
    </citation>
    <scope>NUCLEOTIDE SEQUENCE</scope>
    <source>
        <strain evidence="2">STURGEONOMICS-FGT-2020</strain>
        <tissue evidence="2">Whole blood</tissue>
    </source>
</reference>
<dbReference type="EMBL" id="JAGXEW010000019">
    <property type="protein sequence ID" value="KAK1160943.1"/>
    <property type="molecule type" value="Genomic_DNA"/>
</dbReference>
<keyword evidence="3" id="KW-1185">Reference proteome</keyword>
<accession>A0AAD8D0I4</accession>
<feature type="compositionally biased region" description="Basic and acidic residues" evidence="1">
    <location>
        <begin position="226"/>
        <end position="242"/>
    </location>
</feature>
<gene>
    <name evidence="2" type="primary">CCDC33</name>
    <name evidence="2" type="ORF">AOXY_G19792</name>
</gene>
<protein>
    <submittedName>
        <fullName evidence="2">Coiled-coil domain-containing protein 33-like</fullName>
    </submittedName>
</protein>
<dbReference type="Proteomes" id="UP001230051">
    <property type="component" value="Unassembled WGS sequence"/>
</dbReference>
<sequence>MLKTRLKIEARELDFEFEVLNVQFNELGNYVLWLTVENPLLEDSGTGVQLRVNDGEVLYTSTGTTDVIQQSSLDEVYTCLRCKFVFTLPQGFCKMTKPRRRLKIEALRVPDSQVKNGTKVGEAFFAIYPRTNTPESTCMPAKMKSCTTTATSWLCSASKTTTWPCTAGAWPTPSPSTRPGLPLTTPTLPPACLPSRRRARGGQTALSPSPAPSTLSVPPLIPEPTRQQDPEKPEPESERRSSPESMLESPSESLPPTPDGGLLSSRPHRRPTEASLHFPSPQDTPGQSPEPLPATHVSEAACRDHGTGLDGTWFMGGPHKVIWFCCVHMTSLCLCLSFCIDLEKSLLFSLCFSERL</sequence>
<feature type="region of interest" description="Disordered" evidence="1">
    <location>
        <begin position="168"/>
        <end position="294"/>
    </location>
</feature>
<dbReference type="PANTHER" id="PTHR21623:SF2">
    <property type="entry name" value="COILED-COIL DOMAIN-CONTAINING PROTEIN 33"/>
    <property type="match status" value="1"/>
</dbReference>
<feature type="compositionally biased region" description="Low complexity" evidence="1">
    <location>
        <begin position="243"/>
        <end position="252"/>
    </location>
</feature>
<name>A0AAD8D0I4_ACIOX</name>
<feature type="compositionally biased region" description="Low complexity" evidence="1">
    <location>
        <begin position="175"/>
        <end position="186"/>
    </location>
</feature>
<dbReference type="PANTHER" id="PTHR21623">
    <property type="entry name" value="SPERIOLIN-BINDING FACTOR"/>
    <property type="match status" value="1"/>
</dbReference>
<dbReference type="GO" id="GO:0005777">
    <property type="term" value="C:peroxisome"/>
    <property type="evidence" value="ECO:0007669"/>
    <property type="project" value="TreeGrafter"/>
</dbReference>
<evidence type="ECO:0000256" key="1">
    <source>
        <dbReference type="SAM" id="MobiDB-lite"/>
    </source>
</evidence>
<dbReference type="AlphaFoldDB" id="A0AAD8D0I4"/>